<evidence type="ECO:0000259" key="4">
    <source>
        <dbReference type="Pfam" id="PF22617"/>
    </source>
</evidence>
<dbReference type="PANTHER" id="PTHR10277">
    <property type="entry name" value="HOMOCITRATE SYNTHASE-RELATED"/>
    <property type="match status" value="1"/>
</dbReference>
<organism evidence="5">
    <name type="scientific">Deinococcus sonorensis KR-87</name>
    <dbReference type="NCBI Taxonomy" id="694439"/>
    <lineage>
        <taxon>Bacteria</taxon>
        <taxon>Thermotogati</taxon>
        <taxon>Deinococcota</taxon>
        <taxon>Deinococci</taxon>
        <taxon>Deinococcales</taxon>
        <taxon>Deinococcaceae</taxon>
        <taxon>Deinococcus</taxon>
    </lineage>
</organism>
<comment type="similarity">
    <text evidence="1">Belongs to the alpha-IPM synthase/homocitrate synthase family. LeuA type 1 subfamily.</text>
</comment>
<dbReference type="RefSeq" id="WP_350242309.1">
    <property type="nucleotide sequence ID" value="NZ_CP158298.1"/>
</dbReference>
<dbReference type="InterPro" id="IPR054691">
    <property type="entry name" value="LeuA/HCS_post-cat"/>
</dbReference>
<protein>
    <recommendedName>
        <fullName evidence="4">2-isopropylmalate synthase/homocitrate synthase post-catalytic domain-containing protein</fullName>
    </recommendedName>
</protein>
<feature type="domain" description="2-isopropylmalate synthase/homocitrate synthase post-catalytic" evidence="4">
    <location>
        <begin position="2"/>
        <end position="71"/>
    </location>
</feature>
<keyword evidence="2" id="KW-0808">Transferase</keyword>
<dbReference type="InterPro" id="IPR050073">
    <property type="entry name" value="2-IPM_HCS-like"/>
</dbReference>
<keyword evidence="5" id="KW-0614">Plasmid</keyword>
<name>A0AAU7U7G8_9DEIO</name>
<feature type="region of interest" description="Disordered" evidence="3">
    <location>
        <begin position="83"/>
        <end position="110"/>
    </location>
</feature>
<dbReference type="KEGG" id="dsc:ABOD76_04230"/>
<gene>
    <name evidence="5" type="ORF">ABOD76_04230</name>
</gene>
<dbReference type="AlphaFoldDB" id="A0AAU7U7G8"/>
<dbReference type="Gene3D" id="1.10.238.260">
    <property type="match status" value="1"/>
</dbReference>
<dbReference type="GO" id="GO:0003852">
    <property type="term" value="F:2-isopropylmalate synthase activity"/>
    <property type="evidence" value="ECO:0007669"/>
    <property type="project" value="TreeGrafter"/>
</dbReference>
<dbReference type="PANTHER" id="PTHR10277:SF9">
    <property type="entry name" value="2-ISOPROPYLMALATE SYNTHASE 1, CHLOROPLASTIC-RELATED"/>
    <property type="match status" value="1"/>
</dbReference>
<evidence type="ECO:0000256" key="1">
    <source>
        <dbReference type="ARBA" id="ARBA00009396"/>
    </source>
</evidence>
<dbReference type="Pfam" id="PF22617">
    <property type="entry name" value="HCS_D2"/>
    <property type="match status" value="1"/>
</dbReference>
<proteinExistence type="inferred from homology"/>
<feature type="compositionally biased region" description="Basic residues" evidence="3">
    <location>
        <begin position="92"/>
        <end position="103"/>
    </location>
</feature>
<evidence type="ECO:0000313" key="5">
    <source>
        <dbReference type="EMBL" id="XBV84273.1"/>
    </source>
</evidence>
<evidence type="ECO:0000256" key="2">
    <source>
        <dbReference type="ARBA" id="ARBA00022679"/>
    </source>
</evidence>
<geneLocation type="plasmid" evidence="5">
    <name>pDson03</name>
</geneLocation>
<dbReference type="GO" id="GO:0009098">
    <property type="term" value="P:L-leucine biosynthetic process"/>
    <property type="evidence" value="ECO:0007669"/>
    <property type="project" value="TreeGrafter"/>
</dbReference>
<dbReference type="EMBL" id="CP158298">
    <property type="protein sequence ID" value="XBV84273.1"/>
    <property type="molecule type" value="Genomic_DNA"/>
</dbReference>
<sequence>MGDHAFAHETGIRQDGVLNHKETCEIMNAKQRGREAGVLVIGKHSGRVDFRKALTDLASDLDGHRHHRLNEEAMNAALRALQSAGQPQGAALRRRPARPWGRRLRPECSA</sequence>
<evidence type="ECO:0000256" key="3">
    <source>
        <dbReference type="SAM" id="MobiDB-lite"/>
    </source>
</evidence>
<reference evidence="5" key="1">
    <citation type="submission" date="2024-06" db="EMBL/GenBank/DDBJ databases">
        <title>Draft Genome Sequence of Deinococcus sonorensis Type Strain KR-87, a Biofilm Producing Representative of the Genus Deinococcus.</title>
        <authorList>
            <person name="Boren L.S."/>
            <person name="Grosso R.A."/>
            <person name="Hugenberg-Cox A.N."/>
            <person name="Hill J.T.E."/>
            <person name="Albert C.M."/>
            <person name="Tuohy J.M."/>
        </authorList>
    </citation>
    <scope>NUCLEOTIDE SEQUENCE</scope>
    <source>
        <strain evidence="5">KR-87</strain>
        <plasmid evidence="5">pDson03</plasmid>
    </source>
</reference>
<accession>A0AAU7U7G8</accession>